<evidence type="ECO:0000256" key="3">
    <source>
        <dbReference type="ARBA" id="ARBA00022490"/>
    </source>
</evidence>
<feature type="compositionally biased region" description="Pro residues" evidence="5">
    <location>
        <begin position="509"/>
        <end position="521"/>
    </location>
</feature>
<reference evidence="8 9" key="1">
    <citation type="submission" date="2020-07" db="EMBL/GenBank/DDBJ databases">
        <title>The yeast mating-type switching endonuclease HO is a domesticated member of an unorthodox homing genetic element family.</title>
        <authorList>
            <person name="Coughlan A.Y."/>
            <person name="Lombardi L."/>
            <person name="Braun-Galleani S."/>
            <person name="Martos A.R."/>
            <person name="Galeote V."/>
            <person name="Bigey F."/>
            <person name="Dequin S."/>
            <person name="Byrne K.P."/>
            <person name="Wolfe K.H."/>
        </authorList>
    </citation>
    <scope>NUCLEOTIDE SEQUENCE [LARGE SCALE GENOMIC DNA]</scope>
    <source>
        <strain evidence="8 9">NRRL Y-6702</strain>
    </source>
</reference>
<comment type="subcellular location">
    <subcellularLocation>
        <location evidence="1">Cytoplasm</location>
    </subcellularLocation>
</comment>
<keyword evidence="3" id="KW-0963">Cytoplasm</keyword>
<feature type="compositionally biased region" description="Polar residues" evidence="5">
    <location>
        <begin position="187"/>
        <end position="198"/>
    </location>
</feature>
<dbReference type="InterPro" id="IPR002108">
    <property type="entry name" value="ADF-H"/>
</dbReference>
<dbReference type="SUPFAM" id="SSF50044">
    <property type="entry name" value="SH3-domain"/>
    <property type="match status" value="1"/>
</dbReference>
<dbReference type="PANTHER" id="PTHR10829">
    <property type="entry name" value="CORTACTIN AND DREBRIN"/>
    <property type="match status" value="1"/>
</dbReference>
<feature type="region of interest" description="Disordered" evidence="5">
    <location>
        <begin position="143"/>
        <end position="236"/>
    </location>
</feature>
<dbReference type="Pfam" id="PF00018">
    <property type="entry name" value="SH3_1"/>
    <property type="match status" value="1"/>
</dbReference>
<dbReference type="Gene3D" id="2.30.30.40">
    <property type="entry name" value="SH3 Domains"/>
    <property type="match status" value="1"/>
</dbReference>
<sequence>MALEPINYTTYSREIEQEYLKVVRGVDEDTTWLIISPNTKKEYTPEYVGSDFSEFLSMFEETKVQFGLARVSPPGSDVKKLILIGWCPDLAPLKMKASFAANFGTVANQLLKGYHIQVTARDEDDLDEAELLQKISNASGARYSIQMNDKKPVNRPANSNRNFAKPVPGPAPQRERNVGTEAASPVTAASNVKSTSAGPPQPTKKPVSNDVDDWDEPEVEERDFHEKPLKPSASSYRPVGKIDLQKVIAEEKAREDPRLVSAMHVSKKIAPQDDITNLKEQSKLKRDQEMSAFLGTKPLKAGPAPQKNDDMTIKGFKNEKTPAQLWVEKKAAEAAAASGSKSTLYGNLQQEQEPQQSKSDVQDYNEEADVNDLKSKFEKLSSNAEPAIITPKRVDETPIPKEDVYTAVKSDTSQFGRPLPGMHVEVSNEENEEVDEEDEWDEEEASPAPALPSRSSYISQEEKQKQPIQKEEPVEEEPVEEEPVEEEPVEEEPAEEEPAEEEPIEEEPPSLPLRNFPPPPARKSVEPTKPALPSAIATYDYEAGEENELTFKENDRIIHIDFVDEDWWLGELEETGEKGLFPSNYITLEN</sequence>
<dbReference type="CDD" id="cd11819">
    <property type="entry name" value="SH3_Cortactin_like"/>
    <property type="match status" value="1"/>
</dbReference>
<feature type="region of interest" description="Disordered" evidence="5">
    <location>
        <begin position="294"/>
        <end position="314"/>
    </location>
</feature>
<keyword evidence="2 4" id="KW-0728">SH3 domain</keyword>
<dbReference type="GeneID" id="59237281"/>
<feature type="compositionally biased region" description="Acidic residues" evidence="5">
    <location>
        <begin position="427"/>
        <end position="445"/>
    </location>
</feature>
<evidence type="ECO:0000256" key="4">
    <source>
        <dbReference type="PROSITE-ProRule" id="PRU00192"/>
    </source>
</evidence>
<dbReference type="OrthoDB" id="5971719at2759"/>
<keyword evidence="9" id="KW-1185">Reference proteome</keyword>
<dbReference type="AlphaFoldDB" id="A0A7H9B4A3"/>
<dbReference type="Pfam" id="PF00241">
    <property type="entry name" value="Cofilin_ADF"/>
    <property type="match status" value="1"/>
</dbReference>
<dbReference type="GO" id="GO:0005884">
    <property type="term" value="C:actin filament"/>
    <property type="evidence" value="ECO:0007669"/>
    <property type="project" value="TreeGrafter"/>
</dbReference>
<dbReference type="PROSITE" id="PS51263">
    <property type="entry name" value="ADF_H"/>
    <property type="match status" value="1"/>
</dbReference>
<dbReference type="FunFam" id="3.40.20.10:FF:000052">
    <property type="entry name" value="Actin-binding protein"/>
    <property type="match status" value="1"/>
</dbReference>
<evidence type="ECO:0000259" key="6">
    <source>
        <dbReference type="PROSITE" id="PS50002"/>
    </source>
</evidence>
<dbReference type="PRINTS" id="PR00452">
    <property type="entry name" value="SH3DOMAIN"/>
</dbReference>
<evidence type="ECO:0000256" key="1">
    <source>
        <dbReference type="ARBA" id="ARBA00004496"/>
    </source>
</evidence>
<gene>
    <name evidence="8" type="ORF">HG535_0F00310</name>
</gene>
<feature type="region of interest" description="Disordered" evidence="5">
    <location>
        <begin position="329"/>
        <end position="533"/>
    </location>
</feature>
<dbReference type="Proteomes" id="UP000509704">
    <property type="component" value="Chromosome 6"/>
</dbReference>
<dbReference type="RefSeq" id="XP_037145248.1">
    <property type="nucleotide sequence ID" value="XM_037289353.1"/>
</dbReference>
<feature type="compositionally biased region" description="Basic and acidic residues" evidence="5">
    <location>
        <begin position="392"/>
        <end position="404"/>
    </location>
</feature>
<dbReference type="EMBL" id="CP058609">
    <property type="protein sequence ID" value="QLG73521.1"/>
    <property type="molecule type" value="Genomic_DNA"/>
</dbReference>
<organism evidence="8 9">
    <name type="scientific">Zygotorulaspora mrakii</name>
    <name type="common">Zygosaccharomyces mrakii</name>
    <dbReference type="NCBI Taxonomy" id="42260"/>
    <lineage>
        <taxon>Eukaryota</taxon>
        <taxon>Fungi</taxon>
        <taxon>Dikarya</taxon>
        <taxon>Ascomycota</taxon>
        <taxon>Saccharomycotina</taxon>
        <taxon>Saccharomycetes</taxon>
        <taxon>Saccharomycetales</taxon>
        <taxon>Saccharomycetaceae</taxon>
        <taxon>Zygotorulaspora</taxon>
    </lineage>
</organism>
<evidence type="ECO:0000313" key="8">
    <source>
        <dbReference type="EMBL" id="QLG73521.1"/>
    </source>
</evidence>
<feature type="compositionally biased region" description="Low complexity" evidence="5">
    <location>
        <begin position="446"/>
        <end position="456"/>
    </location>
</feature>
<dbReference type="GO" id="GO:0030833">
    <property type="term" value="P:regulation of actin filament polymerization"/>
    <property type="evidence" value="ECO:0007669"/>
    <property type="project" value="TreeGrafter"/>
</dbReference>
<evidence type="ECO:0000313" key="9">
    <source>
        <dbReference type="Proteomes" id="UP000509704"/>
    </source>
</evidence>
<dbReference type="GO" id="GO:0030427">
    <property type="term" value="C:site of polarized growth"/>
    <property type="evidence" value="ECO:0007669"/>
    <property type="project" value="TreeGrafter"/>
</dbReference>
<evidence type="ECO:0000256" key="5">
    <source>
        <dbReference type="SAM" id="MobiDB-lite"/>
    </source>
</evidence>
<feature type="compositionally biased region" description="Basic and acidic residues" evidence="5">
    <location>
        <begin position="460"/>
        <end position="472"/>
    </location>
</feature>
<dbReference type="InterPro" id="IPR029006">
    <property type="entry name" value="ADF-H/Gelsolin-like_dom_sf"/>
</dbReference>
<dbReference type="SMART" id="SM00326">
    <property type="entry name" value="SH3"/>
    <property type="match status" value="1"/>
</dbReference>
<dbReference type="InterPro" id="IPR001452">
    <property type="entry name" value="SH3_domain"/>
</dbReference>
<evidence type="ECO:0000259" key="7">
    <source>
        <dbReference type="PROSITE" id="PS51263"/>
    </source>
</evidence>
<dbReference type="SMART" id="SM00102">
    <property type="entry name" value="ADF"/>
    <property type="match status" value="1"/>
</dbReference>
<dbReference type="KEGG" id="zmk:HG535_0F00310"/>
<dbReference type="GO" id="GO:0030864">
    <property type="term" value="C:cortical actin cytoskeleton"/>
    <property type="evidence" value="ECO:0007669"/>
    <property type="project" value="TreeGrafter"/>
</dbReference>
<name>A0A7H9B4A3_ZYGMR</name>
<feature type="domain" description="ADF-H" evidence="7">
    <location>
        <begin position="7"/>
        <end position="136"/>
    </location>
</feature>
<dbReference type="PANTHER" id="PTHR10829:SF25">
    <property type="entry name" value="DREBRIN-LIKE PROTEIN"/>
    <property type="match status" value="1"/>
</dbReference>
<proteinExistence type="predicted"/>
<evidence type="ECO:0000256" key="2">
    <source>
        <dbReference type="ARBA" id="ARBA00022443"/>
    </source>
</evidence>
<dbReference type="Gene3D" id="3.40.20.10">
    <property type="entry name" value="Severin"/>
    <property type="match status" value="1"/>
</dbReference>
<feature type="domain" description="SH3" evidence="6">
    <location>
        <begin position="530"/>
        <end position="590"/>
    </location>
</feature>
<dbReference type="PROSITE" id="PS50002">
    <property type="entry name" value="SH3"/>
    <property type="match status" value="1"/>
</dbReference>
<accession>A0A7H9B4A3</accession>
<protein>
    <recommendedName>
        <fullName evidence="10">Actin-binding protein</fullName>
    </recommendedName>
</protein>
<dbReference type="GO" id="GO:0051015">
    <property type="term" value="F:actin filament binding"/>
    <property type="evidence" value="ECO:0007669"/>
    <property type="project" value="TreeGrafter"/>
</dbReference>
<dbReference type="CDD" id="cd11281">
    <property type="entry name" value="ADF_drebrin_like"/>
    <property type="match status" value="1"/>
</dbReference>
<dbReference type="SUPFAM" id="SSF55753">
    <property type="entry name" value="Actin depolymerizing proteins"/>
    <property type="match status" value="1"/>
</dbReference>
<evidence type="ECO:0008006" key="10">
    <source>
        <dbReference type="Google" id="ProtNLM"/>
    </source>
</evidence>
<feature type="compositionally biased region" description="Polar residues" evidence="5">
    <location>
        <begin position="339"/>
        <end position="359"/>
    </location>
</feature>
<dbReference type="InterPro" id="IPR036028">
    <property type="entry name" value="SH3-like_dom_sf"/>
</dbReference>
<feature type="compositionally biased region" description="Acidic residues" evidence="5">
    <location>
        <begin position="473"/>
        <end position="508"/>
    </location>
</feature>
<feature type="compositionally biased region" description="Acidic residues" evidence="5">
    <location>
        <begin position="210"/>
        <end position="221"/>
    </location>
</feature>